<comment type="caution">
    <text evidence="1">The sequence shown here is derived from an EMBL/GenBank/DDBJ whole genome shotgun (WGS) entry which is preliminary data.</text>
</comment>
<evidence type="ECO:0000313" key="1">
    <source>
        <dbReference type="EMBL" id="CAK8681596.1"/>
    </source>
</evidence>
<dbReference type="EMBL" id="CAWYQH010000079">
    <property type="protein sequence ID" value="CAK8681596.1"/>
    <property type="molecule type" value="Genomic_DNA"/>
</dbReference>
<sequence length="79" mass="9000">MVKLTYDFMFQPADPPRRVGEEIISPSDNQTEFSAYFEKNLVAGRTYEVVILTAGETDTESFSPVIQTVLRKDIFTFNS</sequence>
<name>A0ABP0FPR8_CLALP</name>
<reference evidence="1 2" key="1">
    <citation type="submission" date="2024-02" db="EMBL/GenBank/DDBJ databases">
        <authorList>
            <person name="Daric V."/>
            <person name="Darras S."/>
        </authorList>
    </citation>
    <scope>NUCLEOTIDE SEQUENCE [LARGE SCALE GENOMIC DNA]</scope>
</reference>
<gene>
    <name evidence="1" type="ORF">CVLEPA_LOCUS11816</name>
</gene>
<organism evidence="1 2">
    <name type="scientific">Clavelina lepadiformis</name>
    <name type="common">Light-bulb sea squirt</name>
    <name type="synonym">Ascidia lepadiformis</name>
    <dbReference type="NCBI Taxonomy" id="159417"/>
    <lineage>
        <taxon>Eukaryota</taxon>
        <taxon>Metazoa</taxon>
        <taxon>Chordata</taxon>
        <taxon>Tunicata</taxon>
        <taxon>Ascidiacea</taxon>
        <taxon>Aplousobranchia</taxon>
        <taxon>Clavelinidae</taxon>
        <taxon>Clavelina</taxon>
    </lineage>
</organism>
<dbReference type="Proteomes" id="UP001642483">
    <property type="component" value="Unassembled WGS sequence"/>
</dbReference>
<protein>
    <submittedName>
        <fullName evidence="1">Uncharacterized protein</fullName>
    </submittedName>
</protein>
<proteinExistence type="predicted"/>
<keyword evidence="2" id="KW-1185">Reference proteome</keyword>
<evidence type="ECO:0000313" key="2">
    <source>
        <dbReference type="Proteomes" id="UP001642483"/>
    </source>
</evidence>
<accession>A0ABP0FPR8</accession>